<keyword evidence="1" id="KW-0378">Hydrolase</keyword>
<dbReference type="PANTHER" id="PTHR42977">
    <property type="entry name" value="HYDROLASE-RELATED"/>
    <property type="match status" value="1"/>
</dbReference>
<reference evidence="3" key="1">
    <citation type="submission" date="2022-07" db="EMBL/GenBank/DDBJ databases">
        <title>Genome Sequence of Physisporinus lineatus.</title>
        <authorList>
            <person name="Buettner E."/>
        </authorList>
    </citation>
    <scope>NUCLEOTIDE SEQUENCE</scope>
    <source>
        <strain evidence="3">VT162</strain>
    </source>
</reference>
<evidence type="ECO:0000313" key="3">
    <source>
        <dbReference type="EMBL" id="KAJ3485857.1"/>
    </source>
</evidence>
<dbReference type="PANTHER" id="PTHR42977:SF3">
    <property type="entry name" value="AB HYDROLASE-1 DOMAIN-CONTAINING PROTEIN"/>
    <property type="match status" value="1"/>
</dbReference>
<feature type="domain" description="AB hydrolase-1" evidence="2">
    <location>
        <begin position="30"/>
        <end position="273"/>
    </location>
</feature>
<name>A0AAD5V4J7_9APHY</name>
<dbReference type="FunFam" id="3.40.50.1820:FF:000173">
    <property type="entry name" value="Alpha/beta hydrolase"/>
    <property type="match status" value="1"/>
</dbReference>
<proteinExistence type="predicted"/>
<sequence length="290" mass="32484">MSSTAVQIKTVKVDGDIEVFYREAGVASAPTVLLLHGFPTSSFQFRNLIPRLAPRYHVLAPDLPGFGFTVVPESREYKYTFDSFAKTIGAFLDALKVSKFAVYIFDYGAPTGLRLALERPDSITAIISQNGNAYKEGLGEVWGSVEKYWKEPTSENREALRWLVSLDATKWQYVTGEPNPEAVPPETYHLDFALLSRPGNADIQLDLFLNYETNVALYPAFQQYFRDRKPPVLAVWGKNDQLFVAAGAEAYKKDNPNAIVRLIDGGHFALESHLEEVSAEVMAFLRRHGI</sequence>
<dbReference type="EMBL" id="JANAWD010000140">
    <property type="protein sequence ID" value="KAJ3485857.1"/>
    <property type="molecule type" value="Genomic_DNA"/>
</dbReference>
<dbReference type="PRINTS" id="PR00412">
    <property type="entry name" value="EPOXHYDRLASE"/>
</dbReference>
<dbReference type="InterPro" id="IPR051340">
    <property type="entry name" value="Haloalkane_dehalogenase"/>
</dbReference>
<comment type="caution">
    <text evidence="3">The sequence shown here is derived from an EMBL/GenBank/DDBJ whole genome shotgun (WGS) entry which is preliminary data.</text>
</comment>
<dbReference type="Gene3D" id="3.40.50.1820">
    <property type="entry name" value="alpha/beta hydrolase"/>
    <property type="match status" value="1"/>
</dbReference>
<dbReference type="InterPro" id="IPR029058">
    <property type="entry name" value="AB_hydrolase_fold"/>
</dbReference>
<accession>A0AAD5V4J7</accession>
<dbReference type="AlphaFoldDB" id="A0AAD5V4J7"/>
<protein>
    <recommendedName>
        <fullName evidence="2">AB hydrolase-1 domain-containing protein</fullName>
    </recommendedName>
</protein>
<keyword evidence="4" id="KW-1185">Reference proteome</keyword>
<dbReference type="SUPFAM" id="SSF53474">
    <property type="entry name" value="alpha/beta-Hydrolases"/>
    <property type="match status" value="1"/>
</dbReference>
<organism evidence="3 4">
    <name type="scientific">Meripilus lineatus</name>
    <dbReference type="NCBI Taxonomy" id="2056292"/>
    <lineage>
        <taxon>Eukaryota</taxon>
        <taxon>Fungi</taxon>
        <taxon>Dikarya</taxon>
        <taxon>Basidiomycota</taxon>
        <taxon>Agaricomycotina</taxon>
        <taxon>Agaricomycetes</taxon>
        <taxon>Polyporales</taxon>
        <taxon>Meripilaceae</taxon>
        <taxon>Meripilus</taxon>
    </lineage>
</organism>
<dbReference type="Proteomes" id="UP001212997">
    <property type="component" value="Unassembled WGS sequence"/>
</dbReference>
<dbReference type="InterPro" id="IPR000639">
    <property type="entry name" value="Epox_hydrolase-like"/>
</dbReference>
<gene>
    <name evidence="3" type="ORF">NLI96_g4656</name>
</gene>
<dbReference type="InterPro" id="IPR000073">
    <property type="entry name" value="AB_hydrolase_1"/>
</dbReference>
<dbReference type="Pfam" id="PF00561">
    <property type="entry name" value="Abhydrolase_1"/>
    <property type="match status" value="1"/>
</dbReference>
<evidence type="ECO:0000256" key="1">
    <source>
        <dbReference type="ARBA" id="ARBA00022801"/>
    </source>
</evidence>
<evidence type="ECO:0000313" key="4">
    <source>
        <dbReference type="Proteomes" id="UP001212997"/>
    </source>
</evidence>
<evidence type="ECO:0000259" key="2">
    <source>
        <dbReference type="Pfam" id="PF00561"/>
    </source>
</evidence>
<dbReference type="GO" id="GO:0004301">
    <property type="term" value="F:epoxide hydrolase activity"/>
    <property type="evidence" value="ECO:0007669"/>
    <property type="project" value="TreeGrafter"/>
</dbReference>